<keyword evidence="5" id="KW-1185">Reference proteome</keyword>
<evidence type="ECO:0000313" key="4">
    <source>
        <dbReference type="EMBL" id="KAI5312140.1"/>
    </source>
</evidence>
<evidence type="ECO:0000313" key="5">
    <source>
        <dbReference type="Proteomes" id="UP001054821"/>
    </source>
</evidence>
<keyword evidence="1" id="KW-0479">Metal-binding</keyword>
<proteinExistence type="predicted"/>
<dbReference type="Proteomes" id="UP001054821">
    <property type="component" value="Chromosome 8"/>
</dbReference>
<organism evidence="4 5">
    <name type="scientific">Prunus dulcis</name>
    <name type="common">Almond</name>
    <name type="synonym">Amygdalus dulcis</name>
    <dbReference type="NCBI Taxonomy" id="3755"/>
    <lineage>
        <taxon>Eukaryota</taxon>
        <taxon>Viridiplantae</taxon>
        <taxon>Streptophyta</taxon>
        <taxon>Embryophyta</taxon>
        <taxon>Tracheophyta</taxon>
        <taxon>Spermatophyta</taxon>
        <taxon>Magnoliopsida</taxon>
        <taxon>eudicotyledons</taxon>
        <taxon>Gunneridae</taxon>
        <taxon>Pentapetalae</taxon>
        <taxon>rosids</taxon>
        <taxon>fabids</taxon>
        <taxon>Rosales</taxon>
        <taxon>Rosaceae</taxon>
        <taxon>Amygdaloideae</taxon>
        <taxon>Amygdaleae</taxon>
        <taxon>Prunus</taxon>
    </lineage>
</organism>
<keyword evidence="1" id="KW-0862">Zinc</keyword>
<name>A0AAD4USR8_PRUDU</name>
<dbReference type="PANTHER" id="PTHR31286:SF178">
    <property type="entry name" value="DUF4283 DOMAIN-CONTAINING PROTEIN"/>
    <property type="match status" value="1"/>
</dbReference>
<evidence type="ECO:0000259" key="3">
    <source>
        <dbReference type="PROSITE" id="PS50158"/>
    </source>
</evidence>
<dbReference type="PANTHER" id="PTHR31286">
    <property type="entry name" value="GLYCINE-RICH CELL WALL STRUCTURAL PROTEIN 1.8-LIKE"/>
    <property type="match status" value="1"/>
</dbReference>
<dbReference type="Pfam" id="PF14392">
    <property type="entry name" value="zf-CCHC_4"/>
    <property type="match status" value="1"/>
</dbReference>
<dbReference type="GO" id="GO:0008270">
    <property type="term" value="F:zinc ion binding"/>
    <property type="evidence" value="ECO:0007669"/>
    <property type="project" value="UniProtKB-KW"/>
</dbReference>
<sequence length="545" mass="59891">MEVGMTTPDQLAVQMGTSLGLQELRTGVTLFGSLIADKPPNIGVVKRMLRSAWAAFGNVQIVDVKDLIFSIKLDNEEAARKIVDGGPWTIMGFAFCVQYWPLTLALEELNPSLISYWVQAHGVPRGQMNGETAGLIGAQFERLIGFEDPDQPGGMRGYFRSRVELNALNPLPLGIWLLRPDQTQSWVEFLYERLANFCFQCGRLGHGLDHCKFESVVDDEDGLRHYGSWMKARISRDLDVSPPIQVPVESRRRAVATRRTVDAPIASGVHVPPERVNRCEHGVLHIETPDIIPAFPPSEVRRGTSARRLSIVPNGEGPVARLGSNGGASGSRPIFSADAGVRQWIDQGLFIPEPHDSVFVGPKCWNLPLGSMAGFQAHTLCNSEVFRSAPCCFVSTPKIQTARMLGEIQLSEPLPIHHTPVVSEPGSPLPIFQSKRPLYICSPPVEPIRKKPKIATQPFQLAMSTGGHNLSPKIRRGRRGRSRSVRNRFLQSMDLCDDMFSEVRVPSVDRDDLSLDNIDVELIPSLESGGFSGGGGWPSTATSSP</sequence>
<feature type="region of interest" description="Disordered" evidence="2">
    <location>
        <begin position="526"/>
        <end position="545"/>
    </location>
</feature>
<dbReference type="AlphaFoldDB" id="A0AAD4USR8"/>
<protein>
    <recommendedName>
        <fullName evidence="3">CCHC-type domain-containing protein</fullName>
    </recommendedName>
</protein>
<dbReference type="InterPro" id="IPR001878">
    <property type="entry name" value="Znf_CCHC"/>
</dbReference>
<dbReference type="GO" id="GO:0003676">
    <property type="term" value="F:nucleic acid binding"/>
    <property type="evidence" value="ECO:0007669"/>
    <property type="project" value="InterPro"/>
</dbReference>
<keyword evidence="1" id="KW-0863">Zinc-finger</keyword>
<reference evidence="4 5" key="1">
    <citation type="journal article" date="2022" name="G3 (Bethesda)">
        <title>Whole-genome sequence and methylome profiling of the almond [Prunus dulcis (Mill.) D.A. Webb] cultivar 'Nonpareil'.</title>
        <authorList>
            <person name="D'Amico-Willman K.M."/>
            <person name="Ouma W.Z."/>
            <person name="Meulia T."/>
            <person name="Sideli G.M."/>
            <person name="Gradziel T.M."/>
            <person name="Fresnedo-Ramirez J."/>
        </authorList>
    </citation>
    <scope>NUCLEOTIDE SEQUENCE [LARGE SCALE GENOMIC DNA]</scope>
    <source>
        <strain evidence="4">Clone GOH B32 T37-40</strain>
    </source>
</reference>
<dbReference type="InterPro" id="IPR025558">
    <property type="entry name" value="DUF4283"/>
</dbReference>
<evidence type="ECO:0000256" key="2">
    <source>
        <dbReference type="SAM" id="MobiDB-lite"/>
    </source>
</evidence>
<dbReference type="InterPro" id="IPR040256">
    <property type="entry name" value="At4g02000-like"/>
</dbReference>
<comment type="caution">
    <text evidence="4">The sequence shown here is derived from an EMBL/GenBank/DDBJ whole genome shotgun (WGS) entry which is preliminary data.</text>
</comment>
<accession>A0AAD4USR8</accession>
<dbReference type="EMBL" id="JAJFAZ020000008">
    <property type="protein sequence ID" value="KAI5312140.1"/>
    <property type="molecule type" value="Genomic_DNA"/>
</dbReference>
<dbReference type="PROSITE" id="PS50158">
    <property type="entry name" value="ZF_CCHC"/>
    <property type="match status" value="1"/>
</dbReference>
<dbReference type="InterPro" id="IPR025836">
    <property type="entry name" value="Zn_knuckle_CX2CX4HX4C"/>
</dbReference>
<feature type="domain" description="CCHC-type" evidence="3">
    <location>
        <begin position="198"/>
        <end position="212"/>
    </location>
</feature>
<dbReference type="Pfam" id="PF14111">
    <property type="entry name" value="DUF4283"/>
    <property type="match status" value="1"/>
</dbReference>
<gene>
    <name evidence="4" type="ORF">L3X38_041313</name>
</gene>
<evidence type="ECO:0000256" key="1">
    <source>
        <dbReference type="PROSITE-ProRule" id="PRU00047"/>
    </source>
</evidence>